<reference evidence="2" key="1">
    <citation type="submission" date="2013-11" db="EMBL/GenBank/DDBJ databases">
        <title>The Genome Sequence of Phytophthora parasitica CHvinca01.</title>
        <authorList>
            <consortium name="The Broad Institute Genomics Platform"/>
            <person name="Russ C."/>
            <person name="Tyler B."/>
            <person name="Panabieres F."/>
            <person name="Shan W."/>
            <person name="Tripathy S."/>
            <person name="Grunwald N."/>
            <person name="Machado M."/>
            <person name="Johnson C.S."/>
            <person name="Arredondo F."/>
            <person name="Hong C."/>
            <person name="Coffey M."/>
            <person name="Young S.K."/>
            <person name="Zeng Q."/>
            <person name="Gargeya S."/>
            <person name="Fitzgerald M."/>
            <person name="Abouelleil A."/>
            <person name="Alvarado L."/>
            <person name="Chapman S.B."/>
            <person name="Gainer-Dewar J."/>
            <person name="Goldberg J."/>
            <person name="Griggs A."/>
            <person name="Gujja S."/>
            <person name="Hansen M."/>
            <person name="Howarth C."/>
            <person name="Imamovic A."/>
            <person name="Ireland A."/>
            <person name="Larimer J."/>
            <person name="McCowan C."/>
            <person name="Murphy C."/>
            <person name="Pearson M."/>
            <person name="Poon T.W."/>
            <person name="Priest M."/>
            <person name="Roberts A."/>
            <person name="Saif S."/>
            <person name="Shea T."/>
            <person name="Sykes S."/>
            <person name="Wortman J."/>
            <person name="Nusbaum C."/>
            <person name="Birren B."/>
        </authorList>
    </citation>
    <scope>NUCLEOTIDE SEQUENCE [LARGE SCALE GENOMIC DNA]</scope>
    <source>
        <strain evidence="2">CHvinca01</strain>
    </source>
</reference>
<evidence type="ECO:0000256" key="1">
    <source>
        <dbReference type="SAM" id="Phobius"/>
    </source>
</evidence>
<feature type="transmembrane region" description="Helical" evidence="1">
    <location>
        <begin position="20"/>
        <end position="41"/>
    </location>
</feature>
<keyword evidence="1" id="KW-0472">Membrane</keyword>
<dbReference type="AlphaFoldDB" id="W2L258"/>
<proteinExistence type="predicted"/>
<dbReference type="VEuPathDB" id="FungiDB:PPTG_01835"/>
<evidence type="ECO:0000313" key="2">
    <source>
        <dbReference type="EMBL" id="ETL91447.1"/>
    </source>
</evidence>
<accession>W2L258</accession>
<protein>
    <submittedName>
        <fullName evidence="2">Uncharacterized protein</fullName>
    </submittedName>
</protein>
<organism evidence="2">
    <name type="scientific">Phytophthora nicotianae</name>
    <name type="common">Potato buckeye rot agent</name>
    <name type="synonym">Phytophthora parasitica</name>
    <dbReference type="NCBI Taxonomy" id="4792"/>
    <lineage>
        <taxon>Eukaryota</taxon>
        <taxon>Sar</taxon>
        <taxon>Stramenopiles</taxon>
        <taxon>Oomycota</taxon>
        <taxon>Peronosporomycetes</taxon>
        <taxon>Peronosporales</taxon>
        <taxon>Peronosporaceae</taxon>
        <taxon>Phytophthora</taxon>
    </lineage>
</organism>
<name>W2L258_PHYNI</name>
<keyword evidence="1" id="KW-0812">Transmembrane</keyword>
<dbReference type="Proteomes" id="UP000054423">
    <property type="component" value="Unassembled WGS sequence"/>
</dbReference>
<dbReference type="EMBL" id="KI680044">
    <property type="protein sequence ID" value="ETL91447.1"/>
    <property type="molecule type" value="Genomic_DNA"/>
</dbReference>
<keyword evidence="1" id="KW-1133">Transmembrane helix</keyword>
<sequence length="149" mass="16140">MQGKRKSWQRGSQFRSRQRAKAMAVALGIVIVITLGLLSLVSSPSNLSVEGEVGHVTRHLRELLLDPNVHGHGVLMEAQRRRTINGEPRGMMMEAQALRVVGQNPAVTMAADTKTTSTQAKAEEAEQVVDAATQAALEDEERAEAAEAM</sequence>
<dbReference type="OrthoDB" id="146900at2759"/>
<gene>
    <name evidence="2" type="ORF">L917_09999</name>
</gene>